<feature type="domain" description="HDOD" evidence="1">
    <location>
        <begin position="20"/>
        <end position="212"/>
    </location>
</feature>
<sequence>MSHYGTEVNIAYKLISQIDVPVLPKELLELQTLLTTHDIPNIKQIVELISANPYIAAELVSIANMPVFNPPQATKIRDLDGALFRLGMINLRHYILAIHLKNNVLDKGMNGLSYHSQMIASIASTIAELTQGIKKAEAYLLGLVHDIGSFAINQLDHSYGLTFHSKQRQYHSTNESEYDRYGTTHSALGYVMATELKLPTELAQTILLHHEPNIDLIKNPQLRRYVALIEMAHLFDIRSRNKYKQLSEKHQITLDKCSAILEINEQEMLQLNSKMERFAA</sequence>
<dbReference type="Pfam" id="PF08668">
    <property type="entry name" value="HDOD"/>
    <property type="match status" value="1"/>
</dbReference>
<dbReference type="InterPro" id="IPR013976">
    <property type="entry name" value="HDOD"/>
</dbReference>
<comment type="caution">
    <text evidence="2">The sequence shown here is derived from an EMBL/GenBank/DDBJ whole genome shotgun (WGS) entry which is preliminary data.</text>
</comment>
<dbReference type="Proteomes" id="UP000664835">
    <property type="component" value="Unassembled WGS sequence"/>
</dbReference>
<accession>A0ABS3Q6M6</accession>
<dbReference type="PANTHER" id="PTHR33525:SF3">
    <property type="entry name" value="RIBONUCLEASE Y"/>
    <property type="match status" value="1"/>
</dbReference>
<evidence type="ECO:0000259" key="1">
    <source>
        <dbReference type="PROSITE" id="PS51833"/>
    </source>
</evidence>
<dbReference type="PANTHER" id="PTHR33525">
    <property type="match status" value="1"/>
</dbReference>
<dbReference type="InterPro" id="IPR052340">
    <property type="entry name" value="RNase_Y/CdgJ"/>
</dbReference>
<dbReference type="Gene3D" id="1.10.3210.10">
    <property type="entry name" value="Hypothetical protein af1432"/>
    <property type="match status" value="1"/>
</dbReference>
<gene>
    <name evidence="2" type="ORF">J3998_09360</name>
</gene>
<dbReference type="SUPFAM" id="SSF109604">
    <property type="entry name" value="HD-domain/PDEase-like"/>
    <property type="match status" value="1"/>
</dbReference>
<dbReference type="PROSITE" id="PS51833">
    <property type="entry name" value="HDOD"/>
    <property type="match status" value="1"/>
</dbReference>
<dbReference type="RefSeq" id="WP_208150397.1">
    <property type="nucleotide sequence ID" value="NZ_JAGETV010000017.1"/>
</dbReference>
<dbReference type="EMBL" id="JAGETV010000017">
    <property type="protein sequence ID" value="MBO1927783.1"/>
    <property type="molecule type" value="Genomic_DNA"/>
</dbReference>
<keyword evidence="3" id="KW-1185">Reference proteome</keyword>
<evidence type="ECO:0000313" key="2">
    <source>
        <dbReference type="EMBL" id="MBO1927783.1"/>
    </source>
</evidence>
<protein>
    <submittedName>
        <fullName evidence="2">HDOD domain-containing protein</fullName>
    </submittedName>
</protein>
<name>A0ABS3Q6M6_9GAMM</name>
<evidence type="ECO:0000313" key="3">
    <source>
        <dbReference type="Proteomes" id="UP000664835"/>
    </source>
</evidence>
<organism evidence="2 3">
    <name type="scientific">Thiomicrorhabdus marina</name>
    <dbReference type="NCBI Taxonomy" id="2818442"/>
    <lineage>
        <taxon>Bacteria</taxon>
        <taxon>Pseudomonadati</taxon>
        <taxon>Pseudomonadota</taxon>
        <taxon>Gammaproteobacteria</taxon>
        <taxon>Thiotrichales</taxon>
        <taxon>Piscirickettsiaceae</taxon>
        <taxon>Thiomicrorhabdus</taxon>
    </lineage>
</organism>
<proteinExistence type="predicted"/>
<reference evidence="2 3" key="1">
    <citation type="submission" date="2021-03" db="EMBL/GenBank/DDBJ databases">
        <title>Thiomicrorhabdus sp.nov.,novel sulfur-oxidizing bacteria isolated from coastal sediment.</title>
        <authorList>
            <person name="Liu X."/>
        </authorList>
    </citation>
    <scope>NUCLEOTIDE SEQUENCE [LARGE SCALE GENOMIC DNA]</scope>
    <source>
        <strain evidence="2 3">6S2-11</strain>
    </source>
</reference>